<evidence type="ECO:0000313" key="3">
    <source>
        <dbReference type="EMBL" id="GLQ35017.1"/>
    </source>
</evidence>
<proteinExistence type="predicted"/>
<dbReference type="RefSeq" id="WP_284377103.1">
    <property type="nucleotide sequence ID" value="NZ_BSNN01000002.1"/>
</dbReference>
<dbReference type="EMBL" id="BSNN01000002">
    <property type="protein sequence ID" value="GLQ35017.1"/>
    <property type="molecule type" value="Genomic_DNA"/>
</dbReference>
<gene>
    <name evidence="3" type="ORF">GCM10007939_13000</name>
</gene>
<reference evidence="4" key="1">
    <citation type="journal article" date="2019" name="Int. J. Syst. Evol. Microbiol.">
        <title>The Global Catalogue of Microorganisms (GCM) 10K type strain sequencing project: providing services to taxonomists for standard genome sequencing and annotation.</title>
        <authorList>
            <consortium name="The Broad Institute Genomics Platform"/>
            <consortium name="The Broad Institute Genome Sequencing Center for Infectious Disease"/>
            <person name="Wu L."/>
            <person name="Ma J."/>
        </authorList>
    </citation>
    <scope>NUCLEOTIDE SEQUENCE [LARGE SCALE GENOMIC DNA]</scope>
    <source>
        <strain evidence="4">NBRC 110140</strain>
    </source>
</reference>
<name>A0ABQ5VUT5_9RHOB</name>
<feature type="transmembrane region" description="Helical" evidence="1">
    <location>
        <begin position="208"/>
        <end position="227"/>
    </location>
</feature>
<accession>A0ABQ5VUT5</accession>
<dbReference type="SUPFAM" id="SSF103481">
    <property type="entry name" value="Multidrug resistance efflux transporter EmrE"/>
    <property type="match status" value="2"/>
</dbReference>
<dbReference type="InterPro" id="IPR037185">
    <property type="entry name" value="EmrE-like"/>
</dbReference>
<feature type="transmembrane region" description="Helical" evidence="1">
    <location>
        <begin position="239"/>
        <end position="256"/>
    </location>
</feature>
<feature type="transmembrane region" description="Helical" evidence="1">
    <location>
        <begin position="123"/>
        <end position="142"/>
    </location>
</feature>
<feature type="domain" description="EamA" evidence="2">
    <location>
        <begin position="5"/>
        <end position="137"/>
    </location>
</feature>
<feature type="transmembrane region" description="Helical" evidence="1">
    <location>
        <begin position="69"/>
        <end position="89"/>
    </location>
</feature>
<feature type="domain" description="EamA" evidence="2">
    <location>
        <begin position="148"/>
        <end position="277"/>
    </location>
</feature>
<organism evidence="3 4">
    <name type="scientific">Amylibacter marinus</name>
    <dbReference type="NCBI Taxonomy" id="1475483"/>
    <lineage>
        <taxon>Bacteria</taxon>
        <taxon>Pseudomonadati</taxon>
        <taxon>Pseudomonadota</taxon>
        <taxon>Alphaproteobacteria</taxon>
        <taxon>Rhodobacterales</taxon>
        <taxon>Paracoccaceae</taxon>
        <taxon>Amylibacter</taxon>
    </lineage>
</organism>
<feature type="transmembrane region" description="Helical" evidence="1">
    <location>
        <begin position="262"/>
        <end position="280"/>
    </location>
</feature>
<keyword evidence="1" id="KW-1133">Transmembrane helix</keyword>
<dbReference type="PANTHER" id="PTHR22911">
    <property type="entry name" value="ACYL-MALONYL CONDENSING ENZYME-RELATED"/>
    <property type="match status" value="1"/>
</dbReference>
<keyword evidence="1" id="KW-0472">Membrane</keyword>
<sequence length="289" mass="31167">MNNIKGILLMLVAMAGFTMEDLFVKKMSADLSTGQILLMLGLGGGTIFVAIALAKGHRLATGRYWNRGMILRFLSEAASGVSFVYAISILPLSTVAAVFQVTPLVITMGAALFLGEAVGWRRWAAILIGFTGVLIIIRPGFAVFNADIVFVLIAVLFVSMRDLITRWLPADVPSAVLSFQAFYAVAVVGGGMVMFGETTFQAPSGVQWAFIAGGVSFGVIGYFGLVLSTRIGEAAIVTPFRYSRLIFSLVVGFFIFSERPDLWTLLGATIVIVTGIYTVWRERIAARQA</sequence>
<evidence type="ECO:0000313" key="4">
    <source>
        <dbReference type="Proteomes" id="UP001156694"/>
    </source>
</evidence>
<dbReference type="InterPro" id="IPR000620">
    <property type="entry name" value="EamA_dom"/>
</dbReference>
<feature type="transmembrane region" description="Helical" evidence="1">
    <location>
        <begin position="36"/>
        <end position="57"/>
    </location>
</feature>
<comment type="caution">
    <text evidence="3">The sequence shown here is derived from an EMBL/GenBank/DDBJ whole genome shotgun (WGS) entry which is preliminary data.</text>
</comment>
<feature type="transmembrane region" description="Helical" evidence="1">
    <location>
        <begin position="148"/>
        <end position="164"/>
    </location>
</feature>
<feature type="transmembrane region" description="Helical" evidence="1">
    <location>
        <begin position="176"/>
        <end position="196"/>
    </location>
</feature>
<feature type="transmembrane region" description="Helical" evidence="1">
    <location>
        <begin position="7"/>
        <end position="24"/>
    </location>
</feature>
<dbReference type="Proteomes" id="UP001156694">
    <property type="component" value="Unassembled WGS sequence"/>
</dbReference>
<feature type="transmembrane region" description="Helical" evidence="1">
    <location>
        <begin position="95"/>
        <end position="114"/>
    </location>
</feature>
<evidence type="ECO:0000259" key="2">
    <source>
        <dbReference type="Pfam" id="PF00892"/>
    </source>
</evidence>
<keyword evidence="4" id="KW-1185">Reference proteome</keyword>
<keyword evidence="1" id="KW-0812">Transmembrane</keyword>
<protein>
    <submittedName>
        <fullName evidence="3">Membrane protein</fullName>
    </submittedName>
</protein>
<evidence type="ECO:0000256" key="1">
    <source>
        <dbReference type="SAM" id="Phobius"/>
    </source>
</evidence>
<dbReference type="Gene3D" id="1.10.3730.20">
    <property type="match status" value="1"/>
</dbReference>
<dbReference type="PANTHER" id="PTHR22911:SF135">
    <property type="entry name" value="BLR4310 PROTEIN"/>
    <property type="match status" value="1"/>
</dbReference>
<dbReference type="Pfam" id="PF00892">
    <property type="entry name" value="EamA"/>
    <property type="match status" value="2"/>
</dbReference>